<dbReference type="InterPro" id="IPR011990">
    <property type="entry name" value="TPR-like_helical_dom_sf"/>
</dbReference>
<organism evidence="3 4">
    <name type="scientific">Aphanomyces euteiches</name>
    <dbReference type="NCBI Taxonomy" id="100861"/>
    <lineage>
        <taxon>Eukaryota</taxon>
        <taxon>Sar</taxon>
        <taxon>Stramenopiles</taxon>
        <taxon>Oomycota</taxon>
        <taxon>Saprolegniomycetes</taxon>
        <taxon>Saprolegniales</taxon>
        <taxon>Verrucalvaceae</taxon>
        <taxon>Aphanomyces</taxon>
    </lineage>
</organism>
<feature type="domain" description="CHAT" evidence="2">
    <location>
        <begin position="58"/>
        <end position="267"/>
    </location>
</feature>
<sequence>MTVLDDIRHLLHSISDAPSMVTVEEHSEFLATIQSQARAVLNLLDSPPSSEKSDFMSDTMSLVSVDPSLPQEQLLTTELDVAILHASPFLLRLPDMRYVPLPELNIKQEQHRLQRIFIEANRALRTIHGVMSLDTLRKVLDRNATVLHFSGHGGGVGAGQQDVLVFEDCNSTGLGHVIDSATLQSILCGGLPSPSLKLVFVSSCHSRQVGEVFLRAGVQHVVCVKQNEKILDETSIIFAHAFYHALLHGKPVPQSFSIAQSRVRADAAQLKAESDKFVLLQTCACAAESTERRQDCTCTFEPLFQDIPHGKFFNLQLHNVHKKHILPSLPQFILGREMELHTVASLIQAPGGLVTLRGAPGIGKSTVALRIAHFMQERQVFDDGVLFCNVRGLTTVESIEASIRSSLLAEDSLPVNAPLHSILRHVMVVLDHAEDISLPSLQQFVLGLLAQSPSVKLLITSSQALQVADEKVVHLNRLAPQVAARLFLKKAPRTLRRSDFADEVTQPLDAELAQHPLLAYLDGHPQAISLCASLLHDKTLPELTKEICTQAQSLPPLMTSLQVAIGSLTDPDTLRFLALQGYLPAGALVSDFRVMFGRDWERHASVLCRYSLLQKRHHFPVKCKPRQKDVHHEALLSALQHYGEFVSGSTRTMTKSAKERSRSSTEEKLQKTLSHADLQSLSLLFSTFPFITSYARRWVTPADAARWTSHFAKAMQWTYQYIGTFSPFSNAAYMILDIHEANSWLSLDLFESIEDNRRTSDLEDSDSQNPPTPDETTAGSGEQPATARKKKKHSKWAAAISSLACYFAHTLFLAGRHEGACRAVTLGLKVAKANGVKIAEANLTKLWATLLVQENKLDEAKAQFKSALSLYRAGEHKAGQAAALTGSGMVASRQGNLRDAHADFTKALTLYEWSNHVLGQLNCHQRLGHLEKKLKMGDELEVTQHYAACRRLQGDLNNKKEDELVRWVGHEMSLLLEVTMEAPKRKVKVEIGSQAEDDDVSSFARRKSYDITRRRPSHRDKNAQTNQAH</sequence>
<name>A0A6G0XLB8_9STRA</name>
<feature type="region of interest" description="Disordered" evidence="1">
    <location>
        <begin position="758"/>
        <end position="791"/>
    </location>
</feature>
<dbReference type="InterPro" id="IPR024983">
    <property type="entry name" value="CHAT_dom"/>
</dbReference>
<dbReference type="AlphaFoldDB" id="A0A6G0XLB8"/>
<reference evidence="3 4" key="1">
    <citation type="submission" date="2019-07" db="EMBL/GenBank/DDBJ databases">
        <title>Genomics analysis of Aphanomyces spp. identifies a new class of oomycete effector associated with host adaptation.</title>
        <authorList>
            <person name="Gaulin E."/>
        </authorList>
    </citation>
    <scope>NUCLEOTIDE SEQUENCE [LARGE SCALE GENOMIC DNA]</scope>
    <source>
        <strain evidence="3 4">ATCC 201684</strain>
    </source>
</reference>
<dbReference type="SUPFAM" id="SSF52540">
    <property type="entry name" value="P-loop containing nucleoside triphosphate hydrolases"/>
    <property type="match status" value="1"/>
</dbReference>
<dbReference type="Gene3D" id="1.25.40.10">
    <property type="entry name" value="Tetratricopeptide repeat domain"/>
    <property type="match status" value="1"/>
</dbReference>
<dbReference type="Proteomes" id="UP000481153">
    <property type="component" value="Unassembled WGS sequence"/>
</dbReference>
<evidence type="ECO:0000256" key="1">
    <source>
        <dbReference type="SAM" id="MobiDB-lite"/>
    </source>
</evidence>
<dbReference type="PANTHER" id="PTHR47691:SF3">
    <property type="entry name" value="HTH-TYPE TRANSCRIPTIONAL REGULATOR RV0890C-RELATED"/>
    <property type="match status" value="1"/>
</dbReference>
<dbReference type="Gene3D" id="3.40.50.300">
    <property type="entry name" value="P-loop containing nucleotide triphosphate hydrolases"/>
    <property type="match status" value="1"/>
</dbReference>
<evidence type="ECO:0000259" key="2">
    <source>
        <dbReference type="Pfam" id="PF12770"/>
    </source>
</evidence>
<feature type="region of interest" description="Disordered" evidence="1">
    <location>
        <begin position="990"/>
        <end position="1029"/>
    </location>
</feature>
<evidence type="ECO:0000313" key="3">
    <source>
        <dbReference type="EMBL" id="KAF0741223.1"/>
    </source>
</evidence>
<keyword evidence="4" id="KW-1185">Reference proteome</keyword>
<dbReference type="Pfam" id="PF12770">
    <property type="entry name" value="CHAT"/>
    <property type="match status" value="1"/>
</dbReference>
<comment type="caution">
    <text evidence="3">The sequence shown here is derived from an EMBL/GenBank/DDBJ whole genome shotgun (WGS) entry which is preliminary data.</text>
</comment>
<evidence type="ECO:0000313" key="4">
    <source>
        <dbReference type="Proteomes" id="UP000481153"/>
    </source>
</evidence>
<dbReference type="EMBL" id="VJMJ01000039">
    <property type="protein sequence ID" value="KAF0741223.1"/>
    <property type="molecule type" value="Genomic_DNA"/>
</dbReference>
<gene>
    <name evidence="3" type="ORF">Ae201684_003556</name>
</gene>
<protein>
    <recommendedName>
        <fullName evidence="2">CHAT domain-containing protein</fullName>
    </recommendedName>
</protein>
<dbReference type="SUPFAM" id="SSF48452">
    <property type="entry name" value="TPR-like"/>
    <property type="match status" value="1"/>
</dbReference>
<dbReference type="VEuPathDB" id="FungiDB:AeMF1_012986"/>
<dbReference type="InterPro" id="IPR027417">
    <property type="entry name" value="P-loop_NTPase"/>
</dbReference>
<accession>A0A6G0XLB8</accession>
<dbReference type="PANTHER" id="PTHR47691">
    <property type="entry name" value="REGULATOR-RELATED"/>
    <property type="match status" value="1"/>
</dbReference>
<proteinExistence type="predicted"/>